<feature type="compositionally biased region" description="Gly residues" evidence="1">
    <location>
        <begin position="106"/>
        <end position="115"/>
    </location>
</feature>
<feature type="compositionally biased region" description="Polar residues" evidence="1">
    <location>
        <begin position="72"/>
        <end position="81"/>
    </location>
</feature>
<evidence type="ECO:0000256" key="1">
    <source>
        <dbReference type="SAM" id="MobiDB-lite"/>
    </source>
</evidence>
<dbReference type="Proteomes" id="UP000035740">
    <property type="component" value="Unassembled WGS sequence"/>
</dbReference>
<proteinExistence type="predicted"/>
<sequence>MKATPPGQQLAGVLTLASSPLALALAALAALVTLALALALALVLALALDNADQEIQKIVRKLANAPQESGHLPNQNDAHNANNNNNGNGNGNGNGNVAFQPNAGGNINGNGNGGNNNGNGGGVSVVISNENPRIWMLIQRYNVNYRLVQRFHDFGLIPRNFESWETFANAVYQTWVDRTTNAAVYAPRPGSRFTITNAAVHAPRPGSRFTITNANANANANAEARVTTPANCWPGGMTVFGRIDNFGHFTALNWPDHEWETVRMLLNCVRIYEENAENGY</sequence>
<organism evidence="2 3">
    <name type="scientific">Beta vulgaris subsp. vulgaris</name>
    <name type="common">Beet</name>
    <dbReference type="NCBI Taxonomy" id="3555"/>
    <lineage>
        <taxon>Eukaryota</taxon>
        <taxon>Viridiplantae</taxon>
        <taxon>Streptophyta</taxon>
        <taxon>Embryophyta</taxon>
        <taxon>Tracheophyta</taxon>
        <taxon>Spermatophyta</taxon>
        <taxon>Magnoliopsida</taxon>
        <taxon>eudicotyledons</taxon>
        <taxon>Gunneridae</taxon>
        <taxon>Pentapetalae</taxon>
        <taxon>Caryophyllales</taxon>
        <taxon>Chenopodiaceae</taxon>
        <taxon>Betoideae</taxon>
        <taxon>Beta</taxon>
    </lineage>
</organism>
<feature type="region of interest" description="Disordered" evidence="1">
    <location>
        <begin position="67"/>
        <end position="115"/>
    </location>
</feature>
<dbReference type="AlphaFoldDB" id="A0A0J8B4P8"/>
<gene>
    <name evidence="2" type="ORF">BVRB_015100</name>
</gene>
<keyword evidence="3" id="KW-1185">Reference proteome</keyword>
<dbReference type="Gramene" id="KMS94812">
    <property type="protein sequence ID" value="KMS94812"/>
    <property type="gene ID" value="BVRB_015100"/>
</dbReference>
<protein>
    <submittedName>
        <fullName evidence="2">Uncharacterized protein</fullName>
    </submittedName>
</protein>
<reference evidence="2 3" key="1">
    <citation type="journal article" date="2014" name="Nature">
        <title>The genome of the recently domesticated crop plant sugar beet (Beta vulgaris).</title>
        <authorList>
            <person name="Dohm J.C."/>
            <person name="Minoche A.E."/>
            <person name="Holtgrawe D."/>
            <person name="Capella-Gutierrez S."/>
            <person name="Zakrzewski F."/>
            <person name="Tafer H."/>
            <person name="Rupp O."/>
            <person name="Sorensen T.R."/>
            <person name="Stracke R."/>
            <person name="Reinhardt R."/>
            <person name="Goesmann A."/>
            <person name="Kraft T."/>
            <person name="Schulz B."/>
            <person name="Stadler P.F."/>
            <person name="Schmidt T."/>
            <person name="Gabaldon T."/>
            <person name="Lehrach H."/>
            <person name="Weisshaar B."/>
            <person name="Himmelbauer H."/>
        </authorList>
    </citation>
    <scope>NUCLEOTIDE SEQUENCE [LARGE SCALE GENOMIC DNA]</scope>
    <source>
        <tissue evidence="2">Taproot</tissue>
    </source>
</reference>
<dbReference type="OrthoDB" id="1838495at2759"/>
<name>A0A0J8B4P8_BETVV</name>
<evidence type="ECO:0000313" key="2">
    <source>
        <dbReference type="EMBL" id="KMS94812.1"/>
    </source>
</evidence>
<accession>A0A0J8B4P8</accession>
<dbReference type="EMBL" id="KQ090827">
    <property type="protein sequence ID" value="KMS94812.1"/>
    <property type="molecule type" value="Genomic_DNA"/>
</dbReference>
<evidence type="ECO:0000313" key="3">
    <source>
        <dbReference type="Proteomes" id="UP000035740"/>
    </source>
</evidence>